<dbReference type="GO" id="GO:0016887">
    <property type="term" value="F:ATP hydrolysis activity"/>
    <property type="evidence" value="ECO:0007669"/>
    <property type="project" value="InterPro"/>
</dbReference>
<dbReference type="Pfam" id="PF09991">
    <property type="entry name" value="DUF2232"/>
    <property type="match status" value="1"/>
</dbReference>
<keyword evidence="4" id="KW-0067">ATP-binding</keyword>
<feature type="domain" description="ABC transporter" evidence="6">
    <location>
        <begin position="471"/>
        <end position="698"/>
    </location>
</feature>
<dbReference type="EMBL" id="PKKJ01000009">
    <property type="protein sequence ID" value="PKY65931.1"/>
    <property type="molecule type" value="Genomic_DNA"/>
</dbReference>
<feature type="transmembrane region" description="Helical" evidence="5">
    <location>
        <begin position="174"/>
        <end position="196"/>
    </location>
</feature>
<proteinExistence type="inferred from homology"/>
<evidence type="ECO:0000256" key="4">
    <source>
        <dbReference type="ARBA" id="ARBA00022840"/>
    </source>
</evidence>
<dbReference type="PROSITE" id="PS50893">
    <property type="entry name" value="ABC_TRANSPORTER_2"/>
    <property type="match status" value="2"/>
</dbReference>
<dbReference type="InterPro" id="IPR027417">
    <property type="entry name" value="P-loop_NTPase"/>
</dbReference>
<keyword evidence="5" id="KW-1133">Transmembrane helix</keyword>
<feature type="transmembrane region" description="Helical" evidence="5">
    <location>
        <begin position="55"/>
        <end position="74"/>
    </location>
</feature>
<comment type="similarity">
    <text evidence="1">Belongs to the ABC transporter superfamily.</text>
</comment>
<keyword evidence="5" id="KW-0472">Membrane</keyword>
<evidence type="ECO:0000256" key="5">
    <source>
        <dbReference type="SAM" id="Phobius"/>
    </source>
</evidence>
<dbReference type="OrthoDB" id="501320at2"/>
<keyword evidence="3" id="KW-0547">Nucleotide-binding</keyword>
<evidence type="ECO:0000256" key="3">
    <source>
        <dbReference type="ARBA" id="ARBA00022741"/>
    </source>
</evidence>
<keyword evidence="5" id="KW-0812">Transmembrane</keyword>
<dbReference type="InterPro" id="IPR017871">
    <property type="entry name" value="ABC_transporter-like_CS"/>
</dbReference>
<dbReference type="GO" id="GO:0005524">
    <property type="term" value="F:ATP binding"/>
    <property type="evidence" value="ECO:0007669"/>
    <property type="project" value="UniProtKB-KW"/>
</dbReference>
<dbReference type="Pfam" id="PF00005">
    <property type="entry name" value="ABC_tran"/>
    <property type="match status" value="2"/>
</dbReference>
<evidence type="ECO:0000313" key="7">
    <source>
        <dbReference type="EMBL" id="PKY65931.1"/>
    </source>
</evidence>
<dbReference type="GO" id="GO:0042626">
    <property type="term" value="F:ATPase-coupled transmembrane transporter activity"/>
    <property type="evidence" value="ECO:0007669"/>
    <property type="project" value="TreeGrafter"/>
</dbReference>
<evidence type="ECO:0000259" key="6">
    <source>
        <dbReference type="PROSITE" id="PS50893"/>
    </source>
</evidence>
<dbReference type="SMART" id="SM00382">
    <property type="entry name" value="AAA"/>
    <property type="match status" value="2"/>
</dbReference>
<dbReference type="InterPro" id="IPR050095">
    <property type="entry name" value="ECF_ABC_transporter_ATP-bd"/>
</dbReference>
<name>A0A2I1I4A9_9ACTO</name>
<dbReference type="SUPFAM" id="SSF52540">
    <property type="entry name" value="P-loop containing nucleoside triphosphate hydrolases"/>
    <property type="match status" value="2"/>
</dbReference>
<evidence type="ECO:0000313" key="8">
    <source>
        <dbReference type="Proteomes" id="UP000234545"/>
    </source>
</evidence>
<dbReference type="PANTHER" id="PTHR43553:SF24">
    <property type="entry name" value="ENERGY-COUPLING FACTOR TRANSPORTER ATP-BINDING PROTEIN ECFA1"/>
    <property type="match status" value="1"/>
</dbReference>
<evidence type="ECO:0000256" key="2">
    <source>
        <dbReference type="ARBA" id="ARBA00022448"/>
    </source>
</evidence>
<dbReference type="InterPro" id="IPR018710">
    <property type="entry name" value="DUF2232"/>
</dbReference>
<protein>
    <submittedName>
        <fullName evidence="7">DUF2232 domain-containing protein</fullName>
    </submittedName>
</protein>
<organism evidence="7 8">
    <name type="scientific">Schaalia turicensis</name>
    <dbReference type="NCBI Taxonomy" id="131111"/>
    <lineage>
        <taxon>Bacteria</taxon>
        <taxon>Bacillati</taxon>
        <taxon>Actinomycetota</taxon>
        <taxon>Actinomycetes</taxon>
        <taxon>Actinomycetales</taxon>
        <taxon>Actinomycetaceae</taxon>
        <taxon>Schaalia</taxon>
    </lineage>
</organism>
<dbReference type="RefSeq" id="WP_101628416.1">
    <property type="nucleotide sequence ID" value="NZ_PKKJ01000009.1"/>
</dbReference>
<dbReference type="PANTHER" id="PTHR43553">
    <property type="entry name" value="HEAVY METAL TRANSPORTER"/>
    <property type="match status" value="1"/>
</dbReference>
<dbReference type="Proteomes" id="UP000234545">
    <property type="component" value="Unassembled WGS sequence"/>
</dbReference>
<comment type="caution">
    <text evidence="7">The sequence shown here is derived from an EMBL/GenBank/DDBJ whole genome shotgun (WGS) entry which is preliminary data.</text>
</comment>
<dbReference type="InterPro" id="IPR015856">
    <property type="entry name" value="ABC_transpr_CbiO/EcfA_su"/>
</dbReference>
<sequence length="698" mass="73792">MSKRRTPLAPTEVATGGILAGLSIALGLAGTVIPVLSIFFTIGSTIPIAMITAHMRPRASLGTALITILMSLAVGGIQSAQTVAQAVAVGLVVGYLARKEAHRAFVYGAALLLGIAGGALTWLLLLVLSESRNLVLESLRTTTNGYIALIGKIPALAPQTDAVQAIINTWIEHWYYWIPPLGGLGICVLTLVAHWLTMKVLRRITITAPWDPLVDTANRECTDAPTTPDPFPISLRDVTFTYPGSDTPALRGITLDISDGFTVIAGPNGSGKSTLSLVLAGAQPTSGHVIRPGDVGLGDEAGTAVVAQRSELQFLGDTVAEDIAWGMNDDERASLDLPELLHTVGLEGLEDASPRRLSGGQLQRLSLAGALARKPRVLISDESTAMIDSRGRRELLEVLHALPALGTSVIHITHDATEASSADRLIRLRDGHIDASDAPDLLEDTYSQFTPVIERSIAAPQPYQGGSIDHLWVKNVGHAYDVGSPWENTVLSDVSFIVSPGQALLITGENGSGKSTLARILTGLMRPTWGECTLGGDPVSLRVGDVGLARQFARLQLQRPTVAKDILAAAKVGAAVGSSDSTRRHRGASSTLVDSDQLVAEALAEVGLPGDLASRNVDDLSGGQMRRVALAGVLASHPKVLVLDEPFAGLDVESRRLLSDVLRKRRADGLGLIVISHDTDELIDLVDNHLHLAQGVIR</sequence>
<dbReference type="Gene3D" id="3.40.50.300">
    <property type="entry name" value="P-loop containing nucleotide triphosphate hydrolases"/>
    <property type="match status" value="2"/>
</dbReference>
<reference evidence="7 8" key="1">
    <citation type="submission" date="2017-12" db="EMBL/GenBank/DDBJ databases">
        <title>Phylogenetic diversity of female urinary microbiome.</title>
        <authorList>
            <person name="Thomas-White K."/>
            <person name="Wolfe A.J."/>
        </authorList>
    </citation>
    <scope>NUCLEOTIDE SEQUENCE [LARGE SCALE GENOMIC DNA]</scope>
    <source>
        <strain evidence="7 8">UMB0250</strain>
    </source>
</reference>
<evidence type="ECO:0000256" key="1">
    <source>
        <dbReference type="ARBA" id="ARBA00005417"/>
    </source>
</evidence>
<dbReference type="CDD" id="cd03225">
    <property type="entry name" value="ABC_cobalt_CbiO_domain1"/>
    <property type="match status" value="2"/>
</dbReference>
<dbReference type="AlphaFoldDB" id="A0A2I1I4A9"/>
<dbReference type="InterPro" id="IPR003439">
    <property type="entry name" value="ABC_transporter-like_ATP-bd"/>
</dbReference>
<feature type="transmembrane region" description="Helical" evidence="5">
    <location>
        <begin position="104"/>
        <end position="128"/>
    </location>
</feature>
<dbReference type="PROSITE" id="PS00211">
    <property type="entry name" value="ABC_TRANSPORTER_1"/>
    <property type="match status" value="2"/>
</dbReference>
<feature type="transmembrane region" description="Helical" evidence="5">
    <location>
        <begin position="20"/>
        <end position="43"/>
    </location>
</feature>
<dbReference type="GO" id="GO:0043190">
    <property type="term" value="C:ATP-binding cassette (ABC) transporter complex"/>
    <property type="evidence" value="ECO:0007669"/>
    <property type="project" value="TreeGrafter"/>
</dbReference>
<keyword evidence="2" id="KW-0813">Transport</keyword>
<gene>
    <name evidence="7" type="ORF">CYJ25_06755</name>
</gene>
<dbReference type="InterPro" id="IPR003593">
    <property type="entry name" value="AAA+_ATPase"/>
</dbReference>
<accession>A0A2I1I4A9</accession>
<feature type="domain" description="ABC transporter" evidence="6">
    <location>
        <begin position="233"/>
        <end position="455"/>
    </location>
</feature>